<comment type="subcellular location">
    <subcellularLocation>
        <location evidence="1">Mitochondrion inner membrane</location>
    </subcellularLocation>
</comment>
<evidence type="ECO:0000256" key="1">
    <source>
        <dbReference type="ARBA" id="ARBA00004273"/>
    </source>
</evidence>
<dbReference type="EMBL" id="UZAN01057362">
    <property type="protein sequence ID" value="VDP91628.1"/>
    <property type="molecule type" value="Genomic_DNA"/>
</dbReference>
<comment type="similarity">
    <text evidence="2">Belongs to the ATPase d subunit family.</text>
</comment>
<keyword evidence="4" id="KW-0138">CF(0)</keyword>
<evidence type="ECO:0000256" key="8">
    <source>
        <dbReference type="ARBA" id="ARBA00023128"/>
    </source>
</evidence>
<evidence type="ECO:0000313" key="10">
    <source>
        <dbReference type="EMBL" id="VDP91628.1"/>
    </source>
</evidence>
<dbReference type="InterPro" id="IPR008689">
    <property type="entry name" value="ATP_synth_F0_dsu_mt"/>
</dbReference>
<dbReference type="Pfam" id="PF05873">
    <property type="entry name" value="Mt_ATP-synt_D"/>
    <property type="match status" value="1"/>
</dbReference>
<keyword evidence="11" id="KW-1185">Reference proteome</keyword>
<dbReference type="WBParaSite" id="ECPE_0001439501-mRNA-1">
    <property type="protein sequence ID" value="ECPE_0001439501-mRNA-1"/>
    <property type="gene ID" value="ECPE_0001439501"/>
</dbReference>
<gene>
    <name evidence="10" type="ORF">ECPE_LOCUS14356</name>
</gene>
<evidence type="ECO:0000256" key="5">
    <source>
        <dbReference type="ARBA" id="ARBA00022781"/>
    </source>
</evidence>
<organism evidence="12">
    <name type="scientific">Echinostoma caproni</name>
    <dbReference type="NCBI Taxonomy" id="27848"/>
    <lineage>
        <taxon>Eukaryota</taxon>
        <taxon>Metazoa</taxon>
        <taxon>Spiralia</taxon>
        <taxon>Lophotrochozoa</taxon>
        <taxon>Platyhelminthes</taxon>
        <taxon>Trematoda</taxon>
        <taxon>Digenea</taxon>
        <taxon>Plagiorchiida</taxon>
        <taxon>Echinostomata</taxon>
        <taxon>Echinostomatoidea</taxon>
        <taxon>Echinostomatidae</taxon>
        <taxon>Echinostoma</taxon>
    </lineage>
</organism>
<dbReference type="InterPro" id="IPR036228">
    <property type="entry name" value="ATP_synth_F0_dsu_sf_mt"/>
</dbReference>
<dbReference type="GO" id="GO:0045259">
    <property type="term" value="C:proton-transporting ATP synthase complex"/>
    <property type="evidence" value="ECO:0007669"/>
    <property type="project" value="UniProtKB-KW"/>
</dbReference>
<evidence type="ECO:0000256" key="6">
    <source>
        <dbReference type="ARBA" id="ARBA00022792"/>
    </source>
</evidence>
<sequence length="139" mass="16037">MHLRISSLPETLPPINWDNYMRTVPVPGLVEKFQKEYEAMRVEYPKDTENVKGKVQAHGQQMLELAKRHAVSCEKMKASALKMKSAVDKLPKLEELTPEVTLVYFPLTNLDPFRTGETKEGEDKTVLQKPVPKMHWDFN</sequence>
<dbReference type="GO" id="GO:0005743">
    <property type="term" value="C:mitochondrial inner membrane"/>
    <property type="evidence" value="ECO:0007669"/>
    <property type="project" value="UniProtKB-SubCell"/>
</dbReference>
<keyword evidence="6" id="KW-0999">Mitochondrion inner membrane</keyword>
<dbReference type="SUPFAM" id="SSF161065">
    <property type="entry name" value="ATP synthase D chain-like"/>
    <property type="match status" value="1"/>
</dbReference>
<evidence type="ECO:0000313" key="11">
    <source>
        <dbReference type="Proteomes" id="UP000272942"/>
    </source>
</evidence>
<dbReference type="AlphaFoldDB" id="A0A183B570"/>
<evidence type="ECO:0000256" key="2">
    <source>
        <dbReference type="ARBA" id="ARBA00006842"/>
    </source>
</evidence>
<keyword evidence="8" id="KW-0496">Mitochondrion</keyword>
<evidence type="ECO:0000256" key="4">
    <source>
        <dbReference type="ARBA" id="ARBA00022547"/>
    </source>
</evidence>
<dbReference type="Proteomes" id="UP000272942">
    <property type="component" value="Unassembled WGS sequence"/>
</dbReference>
<evidence type="ECO:0000256" key="9">
    <source>
        <dbReference type="ARBA" id="ARBA00023136"/>
    </source>
</evidence>
<dbReference type="GO" id="GO:0015986">
    <property type="term" value="P:proton motive force-driven ATP synthesis"/>
    <property type="evidence" value="ECO:0007669"/>
    <property type="project" value="InterPro"/>
</dbReference>
<name>A0A183B570_9TREM</name>
<keyword evidence="3" id="KW-0813">Transport</keyword>
<keyword evidence="7" id="KW-0406">Ion transport</keyword>
<keyword evidence="9" id="KW-0472">Membrane</keyword>
<dbReference type="OrthoDB" id="35799at2759"/>
<evidence type="ECO:0000256" key="7">
    <source>
        <dbReference type="ARBA" id="ARBA00023065"/>
    </source>
</evidence>
<dbReference type="Gene3D" id="6.10.280.70">
    <property type="match status" value="1"/>
</dbReference>
<reference evidence="10 11" key="2">
    <citation type="submission" date="2018-11" db="EMBL/GenBank/DDBJ databases">
        <authorList>
            <consortium name="Pathogen Informatics"/>
        </authorList>
    </citation>
    <scope>NUCLEOTIDE SEQUENCE [LARGE SCALE GENOMIC DNA]</scope>
    <source>
        <strain evidence="10 11">Egypt</strain>
    </source>
</reference>
<dbReference type="GO" id="GO:0015078">
    <property type="term" value="F:proton transmembrane transporter activity"/>
    <property type="evidence" value="ECO:0007669"/>
    <property type="project" value="InterPro"/>
</dbReference>
<protein>
    <submittedName>
        <fullName evidence="12">ATP synthase subunit d, mitochondrial</fullName>
    </submittedName>
</protein>
<reference evidence="12" key="1">
    <citation type="submission" date="2016-06" db="UniProtKB">
        <authorList>
            <consortium name="WormBaseParasite"/>
        </authorList>
    </citation>
    <scope>IDENTIFICATION</scope>
</reference>
<evidence type="ECO:0000256" key="3">
    <source>
        <dbReference type="ARBA" id="ARBA00022448"/>
    </source>
</evidence>
<accession>A0A183B570</accession>
<evidence type="ECO:0000313" key="12">
    <source>
        <dbReference type="WBParaSite" id="ECPE_0001439501-mRNA-1"/>
    </source>
</evidence>
<proteinExistence type="inferred from homology"/>
<keyword evidence="5" id="KW-0375">Hydrogen ion transport</keyword>